<keyword evidence="4" id="KW-1185">Reference proteome</keyword>
<evidence type="ECO:0000256" key="1">
    <source>
        <dbReference type="SAM" id="SignalP"/>
    </source>
</evidence>
<sequence length="334" mass="37077">MRKLIIFVLVMLLLATLAPLMAEAKVTLPKIDVIKGNITAISTNTITIDKKVITIRDDTVLRLNGKQITMNDIKVGMYAIAMCETIDKNLVARLVLLFSGETPSKTFTLSGIVTSITQNAIVVSGKTILVNNVTKIRLRGKLVSFSELKVYDTVIVHGTFSQDVYVAKEILIIRQKEFEIRTYITEIGSNFVKVKDFDYQIFIDEKTSIKKIGKGTIALGDLKVGDPVQIHIRLDSTTGNYIATSIVVLSFKPNTAVAIAGTVSFIDLETKTIKLTEVPLLTFKFSEDYKGKVKIEDLNIGDKILILGKYTDVSTVEISNIIRFKIKFPTPKKP</sequence>
<organism evidence="3 4">
    <name type="scientific">Caldisericum exile (strain DSM 21853 / NBRC 104410 / AZM16c01)</name>
    <dbReference type="NCBI Taxonomy" id="511051"/>
    <lineage>
        <taxon>Bacteria</taxon>
        <taxon>Pseudomonadati</taxon>
        <taxon>Caldisericota/Cryosericota group</taxon>
        <taxon>Caldisericota</taxon>
        <taxon>Caldisericia</taxon>
        <taxon>Caldisericales</taxon>
        <taxon>Caldisericaceae</taxon>
        <taxon>Caldisericum</taxon>
    </lineage>
</organism>
<name>A0A7U6GE79_CALEA</name>
<dbReference type="RefSeq" id="WP_014453166.1">
    <property type="nucleotide sequence ID" value="NC_017096.1"/>
</dbReference>
<dbReference type="EMBL" id="AP012051">
    <property type="protein sequence ID" value="BAL80762.1"/>
    <property type="molecule type" value="Genomic_DNA"/>
</dbReference>
<evidence type="ECO:0000259" key="2">
    <source>
        <dbReference type="Pfam" id="PF18914"/>
    </source>
</evidence>
<dbReference type="KEGG" id="cex:CSE_06360"/>
<reference evidence="3 4" key="1">
    <citation type="submission" date="2011-01" db="EMBL/GenBank/DDBJ databases">
        <title>Whole genome sequence of Caldisericum exile AZM16c01.</title>
        <authorList>
            <person name="Narita-Yamada S."/>
            <person name="Kawakoshi A."/>
            <person name="Nakamura S."/>
            <person name="Sasagawa M."/>
            <person name="Fukada J."/>
            <person name="Sekine M."/>
            <person name="Kato Y."/>
            <person name="Fukai R."/>
            <person name="Sasaki K."/>
            <person name="Hanamaki A."/>
            <person name="Narita H."/>
            <person name="Konno Y."/>
            <person name="Mori K."/>
            <person name="Yamazaki S."/>
            <person name="Suzuki K."/>
            <person name="Fujita N."/>
        </authorList>
    </citation>
    <scope>NUCLEOTIDE SEQUENCE [LARGE SCALE GENOMIC DNA]</scope>
    <source>
        <strain evidence="4">DSM 21853 / NBRC 104410 / AZM16c01</strain>
    </source>
</reference>
<accession>A0A7U6GE79</accession>
<evidence type="ECO:0000313" key="3">
    <source>
        <dbReference type="EMBL" id="BAL80762.1"/>
    </source>
</evidence>
<evidence type="ECO:0000313" key="4">
    <source>
        <dbReference type="Proteomes" id="UP000004793"/>
    </source>
</evidence>
<protein>
    <recommendedName>
        <fullName evidence="2">DUF5666 domain-containing protein</fullName>
    </recommendedName>
</protein>
<feature type="domain" description="DUF5666" evidence="2">
    <location>
        <begin position="35"/>
        <end position="78"/>
    </location>
</feature>
<dbReference type="Proteomes" id="UP000004793">
    <property type="component" value="Chromosome"/>
</dbReference>
<dbReference type="AlphaFoldDB" id="A0A7U6GE79"/>
<feature type="chain" id="PRO_5030823617" description="DUF5666 domain-containing protein" evidence="1">
    <location>
        <begin position="25"/>
        <end position="334"/>
    </location>
</feature>
<keyword evidence="1" id="KW-0732">Signal</keyword>
<dbReference type="InterPro" id="IPR043724">
    <property type="entry name" value="DUF5666"/>
</dbReference>
<feature type="domain" description="DUF5666" evidence="2">
    <location>
        <begin position="184"/>
        <end position="246"/>
    </location>
</feature>
<dbReference type="Pfam" id="PF18914">
    <property type="entry name" value="DUF5666"/>
    <property type="match status" value="3"/>
</dbReference>
<feature type="domain" description="DUF5666" evidence="2">
    <location>
        <begin position="111"/>
        <end position="170"/>
    </location>
</feature>
<gene>
    <name evidence="3" type="ordered locus">CSE_06360</name>
</gene>
<feature type="signal peptide" evidence="1">
    <location>
        <begin position="1"/>
        <end position="24"/>
    </location>
</feature>
<proteinExistence type="predicted"/>